<dbReference type="AlphaFoldDB" id="A0A8D5U609"/>
<evidence type="ECO:0000313" key="2">
    <source>
        <dbReference type="Proteomes" id="UP000825123"/>
    </source>
</evidence>
<name>A0A8D5U609_9CREN</name>
<dbReference type="KEGG" id="csty:KN1_14480"/>
<accession>A0A8D5U609</accession>
<dbReference type="Proteomes" id="UP000825123">
    <property type="component" value="Chromosome"/>
</dbReference>
<dbReference type="RefSeq" id="WP_221286566.1">
    <property type="nucleotide sequence ID" value="NZ_AP024597.1"/>
</dbReference>
<reference evidence="1 2" key="1">
    <citation type="submission" date="2021-04" db="EMBL/GenBank/DDBJ databases">
        <title>Complete genome sequence of Stygiolobus sp. KN-1.</title>
        <authorList>
            <person name="Nakamura K."/>
            <person name="Sakai H."/>
            <person name="Kurosawa N."/>
        </authorList>
    </citation>
    <scope>NUCLEOTIDE SEQUENCE [LARGE SCALE GENOMIC DNA]</scope>
    <source>
        <strain evidence="1 2">KN-1</strain>
    </source>
</reference>
<protein>
    <submittedName>
        <fullName evidence="1">Uncharacterized protein</fullName>
    </submittedName>
</protein>
<dbReference type="EMBL" id="AP024597">
    <property type="protein sequence ID" value="BCU70151.1"/>
    <property type="molecule type" value="Genomic_DNA"/>
</dbReference>
<gene>
    <name evidence="1" type="ORF">KN1_14480</name>
</gene>
<organism evidence="1 2">
    <name type="scientific">Stygiolobus caldivivus</name>
    <dbReference type="NCBI Taxonomy" id="2824673"/>
    <lineage>
        <taxon>Archaea</taxon>
        <taxon>Thermoproteota</taxon>
        <taxon>Thermoprotei</taxon>
        <taxon>Sulfolobales</taxon>
        <taxon>Sulfolobaceae</taxon>
        <taxon>Stygiolobus</taxon>
    </lineage>
</organism>
<dbReference type="SUPFAM" id="SSF55961">
    <property type="entry name" value="Bet v1-like"/>
    <property type="match status" value="1"/>
</dbReference>
<keyword evidence="2" id="KW-1185">Reference proteome</keyword>
<proteinExistence type="predicted"/>
<sequence>MIEKRVMLTLKADQRQLLRDVYDLKNIRNWWMFLKDIEMISEDSYIAKFRVFMSFKFSMKRTIGINRVVHEGVMKFPKASFKFTVEAYPKKSGEVDLLIKGEYSGPLERLAGTTMEVFLRNFAKNLEEKYKGRSEELKVRQILQYQLEASKDYNGEIIITINDCRIVVKGGRIIEAQCEGAKGDEAIKKVLNDEKPKIKIEYT</sequence>
<evidence type="ECO:0000313" key="1">
    <source>
        <dbReference type="EMBL" id="BCU70151.1"/>
    </source>
</evidence>
<dbReference type="GeneID" id="66163164"/>